<evidence type="ECO:0000256" key="2">
    <source>
        <dbReference type="ARBA" id="ARBA00004496"/>
    </source>
</evidence>
<dbReference type="AlphaFoldDB" id="Q4RWE6"/>
<proteinExistence type="inferred from homology"/>
<evidence type="ECO:0000256" key="5">
    <source>
        <dbReference type="ARBA" id="ARBA00022884"/>
    </source>
</evidence>
<keyword evidence="6" id="KW-0866">Nonsense-mediated mRNA decay</keyword>
<dbReference type="InterPro" id="IPR005120">
    <property type="entry name" value="UPF3_dom"/>
</dbReference>
<dbReference type="InterPro" id="IPR035979">
    <property type="entry name" value="RBD_domain_sf"/>
</dbReference>
<feature type="domain" description="UPF3" evidence="9">
    <location>
        <begin position="2"/>
        <end position="159"/>
    </location>
</feature>
<dbReference type="GO" id="GO:0032991">
    <property type="term" value="C:protein-containing complex"/>
    <property type="evidence" value="ECO:0007669"/>
    <property type="project" value="UniProtKB-ARBA"/>
</dbReference>
<evidence type="ECO:0000256" key="3">
    <source>
        <dbReference type="ARBA" id="ARBA00005991"/>
    </source>
</evidence>
<dbReference type="GO" id="GO:0005737">
    <property type="term" value="C:cytoplasm"/>
    <property type="evidence" value="ECO:0007669"/>
    <property type="project" value="UniProtKB-SubCell"/>
</dbReference>
<accession>Q4RWE6</accession>
<dbReference type="CDD" id="cd12727">
    <property type="entry name" value="RRM_like_Smg4_UPF3A"/>
    <property type="match status" value="1"/>
</dbReference>
<feature type="non-terminal residue" evidence="10">
    <location>
        <position position="276"/>
    </location>
</feature>
<reference evidence="10" key="1">
    <citation type="journal article" date="2004" name="Nature">
        <title>Genome duplication in the teleost fish Tetraodon nigroviridis reveals the early vertebrate proto-karyotype.</title>
        <authorList>
            <person name="Jaillon O."/>
            <person name="Aury J.-M."/>
            <person name="Brunet F."/>
            <person name="Petit J.-L."/>
            <person name="Stange-Thomann N."/>
            <person name="Mauceli E."/>
            <person name="Bouneau L."/>
            <person name="Fischer C."/>
            <person name="Ozouf-Costaz C."/>
            <person name="Bernot A."/>
            <person name="Nicaud S."/>
            <person name="Jaffe D."/>
            <person name="Fisher S."/>
            <person name="Lutfalla G."/>
            <person name="Dossat C."/>
            <person name="Segurens B."/>
            <person name="Dasilva C."/>
            <person name="Salanoubat M."/>
            <person name="Levy M."/>
            <person name="Boudet N."/>
            <person name="Castellano S."/>
            <person name="Anthouard V."/>
            <person name="Jubin C."/>
            <person name="Castelli V."/>
            <person name="Katinka M."/>
            <person name="Vacherie B."/>
            <person name="Biemont C."/>
            <person name="Skalli Z."/>
            <person name="Cattolico L."/>
            <person name="Poulain J."/>
            <person name="De Berardinis V."/>
            <person name="Cruaud C."/>
            <person name="Duprat S."/>
            <person name="Brottier P."/>
            <person name="Coutanceau J.-P."/>
            <person name="Gouzy J."/>
            <person name="Parra G."/>
            <person name="Lardier G."/>
            <person name="Chapple C."/>
            <person name="McKernan K.J."/>
            <person name="McEwan P."/>
            <person name="Bosak S."/>
            <person name="Kellis M."/>
            <person name="Volff J.-N."/>
            <person name="Guigo R."/>
            <person name="Zody M.C."/>
            <person name="Mesirov J."/>
            <person name="Lindblad-Toh K."/>
            <person name="Birren B."/>
            <person name="Nusbaum C."/>
            <person name="Kahn D."/>
            <person name="Robinson-Rechavi M."/>
            <person name="Laudet V."/>
            <person name="Schachter V."/>
            <person name="Quetier F."/>
            <person name="Saurin W."/>
            <person name="Scarpelli C."/>
            <person name="Wincker P."/>
            <person name="Lander E.S."/>
            <person name="Weissenbach J."/>
            <person name="Roest Crollius H."/>
        </authorList>
    </citation>
    <scope>NUCLEOTIDE SEQUENCE [LARGE SCALE GENOMIC DNA]</scope>
</reference>
<organism evidence="10">
    <name type="scientific">Tetraodon nigroviridis</name>
    <name type="common">Spotted green pufferfish</name>
    <name type="synonym">Chelonodon nigroviridis</name>
    <dbReference type="NCBI Taxonomy" id="99883"/>
    <lineage>
        <taxon>Eukaryota</taxon>
        <taxon>Metazoa</taxon>
        <taxon>Chordata</taxon>
        <taxon>Craniata</taxon>
        <taxon>Vertebrata</taxon>
        <taxon>Euteleostomi</taxon>
        <taxon>Actinopterygii</taxon>
        <taxon>Neopterygii</taxon>
        <taxon>Teleostei</taxon>
        <taxon>Neoteleostei</taxon>
        <taxon>Acanthomorphata</taxon>
        <taxon>Eupercaria</taxon>
        <taxon>Tetraodontiformes</taxon>
        <taxon>Tetradontoidea</taxon>
        <taxon>Tetraodontidae</taxon>
        <taxon>Tetraodon</taxon>
    </lineage>
</organism>
<evidence type="ECO:0000256" key="6">
    <source>
        <dbReference type="ARBA" id="ARBA00023161"/>
    </source>
</evidence>
<dbReference type="InterPro" id="IPR039722">
    <property type="entry name" value="Upf3"/>
</dbReference>
<dbReference type="EMBL" id="CAAE01014990">
    <property type="protein sequence ID" value="CAG07286.1"/>
    <property type="molecule type" value="Genomic_DNA"/>
</dbReference>
<dbReference type="KEGG" id="tng:GSTEN00027897G001"/>
<dbReference type="GO" id="GO:0045727">
    <property type="term" value="P:positive regulation of translation"/>
    <property type="evidence" value="ECO:0007669"/>
    <property type="project" value="TreeGrafter"/>
</dbReference>
<evidence type="ECO:0000256" key="7">
    <source>
        <dbReference type="ARBA" id="ARBA00023242"/>
    </source>
</evidence>
<comment type="similarity">
    <text evidence="3">Belongs to the RENT3 family.</text>
</comment>
<dbReference type="PANTHER" id="PTHR13112">
    <property type="entry name" value="UPF3 REGULATOR OF NONSENSE TRANSCRIPTS-LIKE PROTEIN"/>
    <property type="match status" value="1"/>
</dbReference>
<name>Q4RWE6_TETNG</name>
<dbReference type="GO" id="GO:0005730">
    <property type="term" value="C:nucleolus"/>
    <property type="evidence" value="ECO:0007669"/>
    <property type="project" value="TreeGrafter"/>
</dbReference>
<feature type="compositionally biased region" description="Polar residues" evidence="8">
    <location>
        <begin position="166"/>
        <end position="177"/>
    </location>
</feature>
<reference evidence="10" key="2">
    <citation type="submission" date="2004-02" db="EMBL/GenBank/DDBJ databases">
        <authorList>
            <consortium name="Genoscope"/>
            <consortium name="Whitehead Institute Centre for Genome Research"/>
        </authorList>
    </citation>
    <scope>NUCLEOTIDE SEQUENCE</scope>
</reference>
<keyword evidence="7" id="KW-0539">Nucleus</keyword>
<dbReference type="GO" id="GO:0003723">
    <property type="term" value="F:RNA binding"/>
    <property type="evidence" value="ECO:0007669"/>
    <property type="project" value="UniProtKB-KW"/>
</dbReference>
<feature type="compositionally biased region" description="Low complexity" evidence="8">
    <location>
        <begin position="195"/>
        <end position="206"/>
    </location>
</feature>
<gene>
    <name evidence="10" type="ORF">GSTENG00027897001</name>
</gene>
<evidence type="ECO:0000256" key="4">
    <source>
        <dbReference type="ARBA" id="ARBA00022490"/>
    </source>
</evidence>
<evidence type="ECO:0000313" key="10">
    <source>
        <dbReference type="EMBL" id="CAG07286.1"/>
    </source>
</evidence>
<comment type="caution">
    <text evidence="10">The sequence shown here is derived from an EMBL/GenBank/DDBJ whole genome shotgun (WGS) entry which is preliminary data.</text>
</comment>
<protein>
    <submittedName>
        <fullName evidence="10">(spotted green pufferfish) hypothetical protein</fullName>
    </submittedName>
</protein>
<dbReference type="Pfam" id="PF03467">
    <property type="entry name" value="Smg4_UPF3"/>
    <property type="match status" value="1"/>
</dbReference>
<dbReference type="PANTHER" id="PTHR13112:SF2">
    <property type="entry name" value="REGULATOR OF NONSENSE TRANSCRIPTS 3A"/>
    <property type="match status" value="1"/>
</dbReference>
<sequence length="276" mass="31354">LFQVVLRRLPPSLTKDQLEEHLSPLPPFDYFEFFPADQSLYPHLFSRAYINFKNPDDILLFRDRFDGYVFIDSKGQEYAAVVEFAPFQKISKKKLKKKDAKAGSIEEDPEYKRFLENISCDEEKSLANPEILLGEIEAKTRELIARRTTPLLEYIKNKKIEKQVRLTATRSRGSSTAADRERRTTGAKRMRGSDSDTTTTLTSSCGTRRRRDGERVTATTEPRKRGITTAFPTAPTVETNWPRMTGRIWIAGKSASETRIAQPCSSISQVHAIGSA</sequence>
<dbReference type="FunFam" id="3.30.70.330:FF:000067">
    <property type="entry name" value="regulator of nonsense transcripts 3A isoform X2"/>
    <property type="match status" value="1"/>
</dbReference>
<dbReference type="SUPFAM" id="SSF54928">
    <property type="entry name" value="RNA-binding domain, RBD"/>
    <property type="match status" value="1"/>
</dbReference>
<dbReference type="InterPro" id="IPR012677">
    <property type="entry name" value="Nucleotide-bd_a/b_plait_sf"/>
</dbReference>
<keyword evidence="5" id="KW-0694">RNA-binding</keyword>
<evidence type="ECO:0000259" key="9">
    <source>
        <dbReference type="Pfam" id="PF03467"/>
    </source>
</evidence>
<keyword evidence="4" id="KW-0963">Cytoplasm</keyword>
<dbReference type="OrthoDB" id="18087at2759"/>
<evidence type="ECO:0000256" key="1">
    <source>
        <dbReference type="ARBA" id="ARBA00004123"/>
    </source>
</evidence>
<feature type="region of interest" description="Disordered" evidence="8">
    <location>
        <begin position="165"/>
        <end position="221"/>
    </location>
</feature>
<evidence type="ECO:0000256" key="8">
    <source>
        <dbReference type="SAM" id="MobiDB-lite"/>
    </source>
</evidence>
<dbReference type="Gene3D" id="3.30.70.330">
    <property type="match status" value="1"/>
</dbReference>
<dbReference type="GO" id="GO:0000184">
    <property type="term" value="P:nuclear-transcribed mRNA catabolic process, nonsense-mediated decay"/>
    <property type="evidence" value="ECO:0007669"/>
    <property type="project" value="UniProtKB-KW"/>
</dbReference>
<comment type="subcellular location">
    <subcellularLocation>
        <location evidence="2">Cytoplasm</location>
    </subcellularLocation>
    <subcellularLocation>
        <location evidence="1">Nucleus</location>
    </subcellularLocation>
</comment>
<dbReference type="GO" id="GO:0042162">
    <property type="term" value="F:telomeric DNA binding"/>
    <property type="evidence" value="ECO:0007669"/>
    <property type="project" value="TreeGrafter"/>
</dbReference>